<evidence type="ECO:0000313" key="5">
    <source>
        <dbReference type="EMBL" id="CCF56923.1"/>
    </source>
</evidence>
<evidence type="ECO:0000259" key="3">
    <source>
        <dbReference type="Pfam" id="PF10373"/>
    </source>
</evidence>
<dbReference type="Gene3D" id="1.25.40.10">
    <property type="entry name" value="Tetratricopeptide repeat domain"/>
    <property type="match status" value="1"/>
</dbReference>
<accession>H2ARC3</accession>
<feature type="domain" description="DNA/RNA-binding" evidence="3">
    <location>
        <begin position="231"/>
        <end position="518"/>
    </location>
</feature>
<dbReference type="eggNOG" id="KOG2162">
    <property type="taxonomic scope" value="Eukaryota"/>
</dbReference>
<dbReference type="InterPro" id="IPR018834">
    <property type="entry name" value="DNA/RNA-bd_Est1-type"/>
</dbReference>
<dbReference type="Proteomes" id="UP000005220">
    <property type="component" value="Chromosome 2"/>
</dbReference>
<dbReference type="PANTHER" id="PTHR15696">
    <property type="entry name" value="SMG-7 SUPPRESSOR WITH MORPHOLOGICAL EFFECT ON GENITALIA PROTEIN 7"/>
    <property type="match status" value="1"/>
</dbReference>
<organism evidence="5 6">
    <name type="scientific">Kazachstania africana (strain ATCC 22294 / BCRC 22015 / CBS 2517 / CECT 1963 / NBRC 1671 / NRRL Y-8276)</name>
    <name type="common">Yeast</name>
    <name type="synonym">Kluyveromyces africanus</name>
    <dbReference type="NCBI Taxonomy" id="1071382"/>
    <lineage>
        <taxon>Eukaryota</taxon>
        <taxon>Fungi</taxon>
        <taxon>Dikarya</taxon>
        <taxon>Ascomycota</taxon>
        <taxon>Saccharomycotina</taxon>
        <taxon>Saccharomycetes</taxon>
        <taxon>Saccharomycetales</taxon>
        <taxon>Saccharomycetaceae</taxon>
        <taxon>Kazachstania</taxon>
    </lineage>
</organism>
<keyword evidence="1" id="KW-0539">Nucleus</keyword>
<dbReference type="EMBL" id="HE650822">
    <property type="protein sequence ID" value="CCF56923.1"/>
    <property type="molecule type" value="Genomic_DNA"/>
</dbReference>
<dbReference type="OrthoDB" id="69928at2759"/>
<dbReference type="GO" id="GO:0000184">
    <property type="term" value="P:nuclear-transcribed mRNA catabolic process, nonsense-mediated decay"/>
    <property type="evidence" value="ECO:0007669"/>
    <property type="project" value="UniProtKB-KW"/>
</dbReference>
<dbReference type="InterPro" id="IPR011990">
    <property type="entry name" value="TPR-like_helical_dom_sf"/>
</dbReference>
<dbReference type="GO" id="GO:0070034">
    <property type="term" value="F:telomerase RNA binding"/>
    <property type="evidence" value="ECO:0007669"/>
    <property type="project" value="TreeGrafter"/>
</dbReference>
<dbReference type="AlphaFoldDB" id="H2ARC3"/>
<evidence type="ECO:0000256" key="2">
    <source>
        <dbReference type="SAM" id="MobiDB-lite"/>
    </source>
</evidence>
<evidence type="ECO:0000313" key="6">
    <source>
        <dbReference type="Proteomes" id="UP000005220"/>
    </source>
</evidence>
<dbReference type="InParanoid" id="H2ARC3"/>
<comment type="function">
    <text evidence="1">Plays a role in nonsense-mediated mRNA decay.</text>
</comment>
<comment type="subcellular location">
    <subcellularLocation>
        <location evidence="1">Nucleus</location>
    </subcellularLocation>
</comment>
<dbReference type="KEGG" id="kaf:KAFR_0B06260"/>
<feature type="region of interest" description="Disordered" evidence="2">
    <location>
        <begin position="633"/>
        <end position="656"/>
    </location>
</feature>
<dbReference type="SUPFAM" id="SSF48452">
    <property type="entry name" value="TPR-like"/>
    <property type="match status" value="1"/>
</dbReference>
<dbReference type="Pfam" id="PF10373">
    <property type="entry name" value="EST1_DNA_bind"/>
    <property type="match status" value="1"/>
</dbReference>
<evidence type="ECO:0000259" key="4">
    <source>
        <dbReference type="Pfam" id="PF10374"/>
    </source>
</evidence>
<dbReference type="Pfam" id="PF10374">
    <property type="entry name" value="EST1"/>
    <property type="match status" value="1"/>
</dbReference>
<dbReference type="FunCoup" id="H2ARC3">
    <property type="interactions" value="80"/>
</dbReference>
<dbReference type="STRING" id="1071382.H2ARC3"/>
<dbReference type="PANTHER" id="PTHR15696:SF37">
    <property type="entry name" value="NONSENSE-MEDIATED MRNA DECAY FACTOR EBS1-RELATED"/>
    <property type="match status" value="1"/>
</dbReference>
<dbReference type="RefSeq" id="XP_003956058.1">
    <property type="nucleotide sequence ID" value="XM_003956009.1"/>
</dbReference>
<keyword evidence="1" id="KW-0866">Nonsense-mediated mRNA decay</keyword>
<feature type="domain" description="Telomerase activating protein Est1-like N-terminal" evidence="4">
    <location>
        <begin position="91"/>
        <end position="216"/>
    </location>
</feature>
<proteinExistence type="predicted"/>
<protein>
    <recommendedName>
        <fullName evidence="1">Nonsense-mediated mRNA decay factor</fullName>
    </recommendedName>
</protein>
<name>H2ARC3_KAZAF</name>
<sequence length="881" mass="101728">MDPGLSNVPTTATALSDKSNLIKDIIAASQNQLNVIFKSNQLQEDYGLLNGFISFVHSKLNRIINELISHLKSLQTSSESLKQYYDQILLILDLTWEQLWYPTFKWFQAWRRVLLTNKKGEQLNYAGLRKMNSKLNKYSKSVFEFYFNIMDTIVINFEYMLFIPSEIKEKLGLRILAESDDDIDITVNNEKHALLMVLFHRCVLYLGSTTRYKVTFEKFYNNYSAKDYKKALEFYHTAILLLPHIGEPFFQESLISLQCKDFPDMVYNLVRASLTTVRSGSAIQHFNAIMFEEKSPLRQKFNKELNEIHMASLRNTRIVNREIIGSYFFTLLASKVAPDAWIDKKINKIHSIDISHLENVLFETISTRYIRNIDVIFKNLIISIGTFQLLHYKIDKKSKLFEAPITALTTQQIDYLKFAFKYISIVIENVILESWSQHLESWEYLGIVRVLLCWIQSHNCVRQFAQQNSQFCKNFAKLLNDFLRNKKMIEQDFSFGELPTRKYYFDEDNDVKNFICIHGMLDDFNDQCLTEALDDPKRKITGSLAKDKKMDNVAESKLRLKAILVKGKKFMDGNECGISWDRNKTVFVLGTVKSIKLAGKSVSWKNDSRSQKSVKKGKNDNVTISMADLEAQLQSKREHTQSMRRNYSGSTIPMAPETFKVKPSKNLLPELKETSTSTVVNNKNKKEHIFNENGTSGKLNSYMTTLTPTSSVTDMESIENSLQSLSIKQNEEMKQTERSKYLHNVFQSGVQQQQGTYANHPMFPSIPISPPPYFSMPPSVQTHSGFNAMDVPAANTCQTGSEGFITTYPYNLMDTSNLTISQQNDVHPQLFPSPEQQAQHQKEMNKSGFWVGSQNQIQRQMYPYLQNSSAYFNEYSQPNMY</sequence>
<dbReference type="InterPro" id="IPR045153">
    <property type="entry name" value="Est1/Ebs1-like"/>
</dbReference>
<dbReference type="HOGENOM" id="CLU_010068_0_0_1"/>
<gene>
    <name evidence="5" type="primary">KAFR0B06260</name>
    <name evidence="5" type="ORF">KAFR_0B06260</name>
</gene>
<reference evidence="5 6" key="1">
    <citation type="journal article" date="2011" name="Proc. Natl. Acad. Sci. U.S.A.">
        <title>Evolutionary erosion of yeast sex chromosomes by mating-type switching accidents.</title>
        <authorList>
            <person name="Gordon J.L."/>
            <person name="Armisen D."/>
            <person name="Proux-Wera E."/>
            <person name="Oheigeartaigh S.S."/>
            <person name="Byrne K.P."/>
            <person name="Wolfe K.H."/>
        </authorList>
    </citation>
    <scope>NUCLEOTIDE SEQUENCE [LARGE SCALE GENOMIC DNA]</scope>
    <source>
        <strain evidence="6">ATCC 22294 / BCRC 22015 / CBS 2517 / CECT 1963 / NBRC 1671 / NRRL Y-8276</strain>
    </source>
</reference>
<dbReference type="InterPro" id="IPR019458">
    <property type="entry name" value="Est1-like_N"/>
</dbReference>
<keyword evidence="6" id="KW-1185">Reference proteome</keyword>
<dbReference type="GeneID" id="13884805"/>
<evidence type="ECO:0000256" key="1">
    <source>
        <dbReference type="RuleBase" id="RU369098"/>
    </source>
</evidence>
<dbReference type="GO" id="GO:0005697">
    <property type="term" value="C:telomerase holoenzyme complex"/>
    <property type="evidence" value="ECO:0007669"/>
    <property type="project" value="TreeGrafter"/>
</dbReference>
<dbReference type="GO" id="GO:0042162">
    <property type="term" value="F:telomeric DNA binding"/>
    <property type="evidence" value="ECO:0007669"/>
    <property type="project" value="TreeGrafter"/>
</dbReference>